<dbReference type="InterPro" id="IPR036380">
    <property type="entry name" value="Isochorismatase-like_sf"/>
</dbReference>
<comment type="caution">
    <text evidence="3">The sequence shown here is derived from an EMBL/GenBank/DDBJ whole genome shotgun (WGS) entry which is preliminary data.</text>
</comment>
<dbReference type="RefSeq" id="WP_052112762.1">
    <property type="nucleotide sequence ID" value="NZ_AVPL01000016.1"/>
</dbReference>
<name>A0A0A0JXU4_9MICO</name>
<dbReference type="SUPFAM" id="SSF52499">
    <property type="entry name" value="Isochorismatase-like hydrolases"/>
    <property type="match status" value="1"/>
</dbReference>
<organism evidence="3 4">
    <name type="scientific">Knoellia aerolata DSM 18566</name>
    <dbReference type="NCBI Taxonomy" id="1385519"/>
    <lineage>
        <taxon>Bacteria</taxon>
        <taxon>Bacillati</taxon>
        <taxon>Actinomycetota</taxon>
        <taxon>Actinomycetes</taxon>
        <taxon>Micrococcales</taxon>
        <taxon>Intrasporangiaceae</taxon>
        <taxon>Knoellia</taxon>
    </lineage>
</organism>
<dbReference type="GO" id="GO:0016787">
    <property type="term" value="F:hydrolase activity"/>
    <property type="evidence" value="ECO:0007669"/>
    <property type="project" value="UniProtKB-KW"/>
</dbReference>
<dbReference type="InterPro" id="IPR050272">
    <property type="entry name" value="Isochorismatase-like_hydrls"/>
</dbReference>
<sequence>MTSGRPLDVEPLPGEWLVVIDPQAIFADPATSAWGSPMWSQTAPRIVRLAAAYGPSRTIVTRFVADPALGGSWGPYYDAWPFALVPDDDPLYAVVPQLRGVADRVLTAGTFGKWPVLREVVGDDARVLLTGVSTDCCVLSTALPAADAGALVRVAADGCAGSTPENHERALAAMALYGPQITLV</sequence>
<keyword evidence="4" id="KW-1185">Reference proteome</keyword>
<accession>A0A0A0JXU4</accession>
<dbReference type="Proteomes" id="UP000030013">
    <property type="component" value="Unassembled WGS sequence"/>
</dbReference>
<protein>
    <submittedName>
        <fullName evidence="3">Hydrolase</fullName>
    </submittedName>
</protein>
<evidence type="ECO:0000313" key="3">
    <source>
        <dbReference type="EMBL" id="KGN41504.1"/>
    </source>
</evidence>
<feature type="domain" description="Isochorismatase-like" evidence="2">
    <location>
        <begin position="16"/>
        <end position="180"/>
    </location>
</feature>
<proteinExistence type="predicted"/>
<dbReference type="STRING" id="1385519.N801_06760"/>
<evidence type="ECO:0000313" key="4">
    <source>
        <dbReference type="Proteomes" id="UP000030013"/>
    </source>
</evidence>
<keyword evidence="1 3" id="KW-0378">Hydrolase</keyword>
<gene>
    <name evidence="3" type="ORF">N801_06760</name>
</gene>
<reference evidence="3 4" key="1">
    <citation type="submission" date="2013-08" db="EMBL/GenBank/DDBJ databases">
        <title>The genome sequence of Knoellia aerolata.</title>
        <authorList>
            <person name="Zhu W."/>
            <person name="Wang G."/>
        </authorList>
    </citation>
    <scope>NUCLEOTIDE SEQUENCE [LARGE SCALE GENOMIC DNA]</scope>
    <source>
        <strain evidence="3 4">DSM 18566</strain>
    </source>
</reference>
<dbReference type="Gene3D" id="3.40.50.850">
    <property type="entry name" value="Isochorismatase-like"/>
    <property type="match status" value="1"/>
</dbReference>
<dbReference type="PANTHER" id="PTHR43540">
    <property type="entry name" value="PEROXYUREIDOACRYLATE/UREIDOACRYLATE AMIDOHYDROLASE-RELATED"/>
    <property type="match status" value="1"/>
</dbReference>
<dbReference type="InterPro" id="IPR000868">
    <property type="entry name" value="Isochorismatase-like_dom"/>
</dbReference>
<dbReference type="AlphaFoldDB" id="A0A0A0JXU4"/>
<evidence type="ECO:0000256" key="1">
    <source>
        <dbReference type="ARBA" id="ARBA00022801"/>
    </source>
</evidence>
<dbReference type="eggNOG" id="COG1335">
    <property type="taxonomic scope" value="Bacteria"/>
</dbReference>
<dbReference type="EMBL" id="AVPL01000016">
    <property type="protein sequence ID" value="KGN41504.1"/>
    <property type="molecule type" value="Genomic_DNA"/>
</dbReference>
<dbReference type="Pfam" id="PF00857">
    <property type="entry name" value="Isochorismatase"/>
    <property type="match status" value="1"/>
</dbReference>
<evidence type="ECO:0000259" key="2">
    <source>
        <dbReference type="Pfam" id="PF00857"/>
    </source>
</evidence>